<dbReference type="Pfam" id="PF20271">
    <property type="entry name" value="CATASP"/>
    <property type="match status" value="1"/>
</dbReference>
<gene>
    <name evidence="3" type="ORF">Prubr_64170</name>
</gene>
<evidence type="ECO:0000259" key="2">
    <source>
        <dbReference type="Pfam" id="PF20271"/>
    </source>
</evidence>
<keyword evidence="4" id="KW-1185">Reference proteome</keyword>
<protein>
    <recommendedName>
        <fullName evidence="2">CATRA-Associated Small Protein domain-containing protein</fullName>
    </recommendedName>
</protein>
<dbReference type="AlphaFoldDB" id="A0A810N7M1"/>
<dbReference type="KEGG" id="pry:Prubr_64170"/>
<dbReference type="InterPro" id="IPR046924">
    <property type="entry name" value="CATASP"/>
</dbReference>
<dbReference type="EMBL" id="AP023359">
    <property type="protein sequence ID" value="BCJ69396.1"/>
    <property type="molecule type" value="Genomic_DNA"/>
</dbReference>
<feature type="domain" description="CATRA-Associated Small Protein" evidence="2">
    <location>
        <begin position="23"/>
        <end position="106"/>
    </location>
</feature>
<proteinExistence type="predicted"/>
<organism evidence="3 4">
    <name type="scientific">Polymorphospora rubra</name>
    <dbReference type="NCBI Taxonomy" id="338584"/>
    <lineage>
        <taxon>Bacteria</taxon>
        <taxon>Bacillati</taxon>
        <taxon>Actinomycetota</taxon>
        <taxon>Actinomycetes</taxon>
        <taxon>Micromonosporales</taxon>
        <taxon>Micromonosporaceae</taxon>
        <taxon>Polymorphospora</taxon>
    </lineage>
</organism>
<dbReference type="Proteomes" id="UP000680866">
    <property type="component" value="Chromosome"/>
</dbReference>
<evidence type="ECO:0000256" key="1">
    <source>
        <dbReference type="SAM" id="MobiDB-lite"/>
    </source>
</evidence>
<feature type="region of interest" description="Disordered" evidence="1">
    <location>
        <begin position="1"/>
        <end position="24"/>
    </location>
</feature>
<accession>A0A810N7M1</accession>
<evidence type="ECO:0000313" key="3">
    <source>
        <dbReference type="EMBL" id="BCJ69396.1"/>
    </source>
</evidence>
<dbReference type="RefSeq" id="WP_212818652.1">
    <property type="nucleotide sequence ID" value="NZ_AP023359.1"/>
</dbReference>
<feature type="compositionally biased region" description="Pro residues" evidence="1">
    <location>
        <begin position="1"/>
        <end position="10"/>
    </location>
</feature>
<sequence>MQNQLPPQPAAGPAAPEPDAVRDARDILADLTEWHLPDQRWSTVEELLTDAEAAIAARDLTALARAVAALELAGPDRIQRVSAPPDRSMPQTVRERVGRTVDAMTAAYPPAEPAPSKPSRR</sequence>
<evidence type="ECO:0000313" key="4">
    <source>
        <dbReference type="Proteomes" id="UP000680866"/>
    </source>
</evidence>
<reference evidence="3" key="1">
    <citation type="submission" date="2020-08" db="EMBL/GenBank/DDBJ databases">
        <title>Whole genome shotgun sequence of Polymorphospora rubra NBRC 101157.</title>
        <authorList>
            <person name="Komaki H."/>
            <person name="Tamura T."/>
        </authorList>
    </citation>
    <scope>NUCLEOTIDE SEQUENCE</scope>
    <source>
        <strain evidence="3">NBRC 101157</strain>
    </source>
</reference>
<name>A0A810N7M1_9ACTN</name>